<keyword evidence="2" id="KW-0805">Transcription regulation</keyword>
<gene>
    <name evidence="5" type="ORF">JOC47_001364</name>
</gene>
<dbReference type="PANTHER" id="PTHR30115">
    <property type="entry name" value="NITROGEN REGULATORY PROTEIN P-II"/>
    <property type="match status" value="1"/>
</dbReference>
<dbReference type="GO" id="GO:0005524">
    <property type="term" value="F:ATP binding"/>
    <property type="evidence" value="ECO:0007669"/>
    <property type="project" value="TreeGrafter"/>
</dbReference>
<dbReference type="InterPro" id="IPR011322">
    <property type="entry name" value="N-reg_PII-like_a/b"/>
</dbReference>
<comment type="caution">
    <text evidence="5">The sequence shown here is derived from an EMBL/GenBank/DDBJ whole genome shotgun (WGS) entry which is preliminary data.</text>
</comment>
<dbReference type="GO" id="GO:0030234">
    <property type="term" value="F:enzyme regulator activity"/>
    <property type="evidence" value="ECO:0007669"/>
    <property type="project" value="InterPro"/>
</dbReference>
<evidence type="ECO:0000256" key="3">
    <source>
        <dbReference type="ARBA" id="ARBA00023163"/>
    </source>
</evidence>
<protein>
    <submittedName>
        <fullName evidence="5">Nitrogen regulatory protein PII 1</fullName>
    </submittedName>
</protein>
<reference evidence="5" key="1">
    <citation type="submission" date="2021-01" db="EMBL/GenBank/DDBJ databases">
        <title>Genomic Encyclopedia of Type Strains, Phase IV (KMG-IV): sequencing the most valuable type-strain genomes for metagenomic binning, comparative biology and taxonomic classification.</title>
        <authorList>
            <person name="Goeker M."/>
        </authorList>
    </citation>
    <scope>NUCLEOTIDE SEQUENCE</scope>
    <source>
        <strain evidence="5">DSM 23230</strain>
    </source>
</reference>
<dbReference type="GO" id="GO:0006808">
    <property type="term" value="P:regulation of nitrogen utilization"/>
    <property type="evidence" value="ECO:0007669"/>
    <property type="project" value="InterPro"/>
</dbReference>
<name>A0A939BRY4_9FIRM</name>
<evidence type="ECO:0000256" key="1">
    <source>
        <dbReference type="ARBA" id="ARBA00002440"/>
    </source>
</evidence>
<keyword evidence="4" id="KW-0535">Nitrogen fixation</keyword>
<dbReference type="EMBL" id="JAFBDQ010000005">
    <property type="protein sequence ID" value="MBM7556521.1"/>
    <property type="molecule type" value="Genomic_DNA"/>
</dbReference>
<dbReference type="PANTHER" id="PTHR30115:SF13">
    <property type="entry name" value="PII-LIKE PROTEIN GLNBI"/>
    <property type="match status" value="1"/>
</dbReference>
<evidence type="ECO:0000313" key="5">
    <source>
        <dbReference type="EMBL" id="MBM7556521.1"/>
    </source>
</evidence>
<dbReference type="SMART" id="SM00938">
    <property type="entry name" value="P-II"/>
    <property type="match status" value="1"/>
</dbReference>
<dbReference type="Gene3D" id="3.30.70.120">
    <property type="match status" value="1"/>
</dbReference>
<dbReference type="Proteomes" id="UP000774000">
    <property type="component" value="Unassembled WGS sequence"/>
</dbReference>
<organism evidence="5 6">
    <name type="scientific">Halanaerobacter jeridensis</name>
    <dbReference type="NCBI Taxonomy" id="706427"/>
    <lineage>
        <taxon>Bacteria</taxon>
        <taxon>Bacillati</taxon>
        <taxon>Bacillota</taxon>
        <taxon>Clostridia</taxon>
        <taxon>Halanaerobiales</taxon>
        <taxon>Halobacteroidaceae</taxon>
        <taxon>Halanaerobacter</taxon>
    </lineage>
</organism>
<proteinExistence type="predicted"/>
<sequence>MKLIRAIIRPEKEGEVLEALNEGGFEAYSKLNIRGRGKQKGVKVGETHYQELTKTMLLIVVEDEAKKEEAIEIIIDSARTETENLKASGLQVNMSQPGRPGDGKIFVSDINEAYTISDRSGL</sequence>
<comment type="function">
    <text evidence="1">Could be involved in the regulation of nitrogen fixation.</text>
</comment>
<keyword evidence="3" id="KW-0804">Transcription</keyword>
<dbReference type="PROSITE" id="PS51343">
    <property type="entry name" value="PII_GLNB_DOM"/>
    <property type="match status" value="1"/>
</dbReference>
<dbReference type="AlphaFoldDB" id="A0A939BRY4"/>
<dbReference type="GO" id="GO:0005829">
    <property type="term" value="C:cytosol"/>
    <property type="evidence" value="ECO:0007669"/>
    <property type="project" value="TreeGrafter"/>
</dbReference>
<dbReference type="RefSeq" id="WP_204701292.1">
    <property type="nucleotide sequence ID" value="NZ_JAFBDQ010000005.1"/>
</dbReference>
<accession>A0A939BRY4</accession>
<evidence type="ECO:0000313" key="6">
    <source>
        <dbReference type="Proteomes" id="UP000774000"/>
    </source>
</evidence>
<dbReference type="InterPro" id="IPR002187">
    <property type="entry name" value="N-reg_PII"/>
</dbReference>
<dbReference type="InterPro" id="IPR015867">
    <property type="entry name" value="N-reg_PII/ATP_PRibTrfase_C"/>
</dbReference>
<keyword evidence="6" id="KW-1185">Reference proteome</keyword>
<dbReference type="SUPFAM" id="SSF54913">
    <property type="entry name" value="GlnB-like"/>
    <property type="match status" value="1"/>
</dbReference>
<dbReference type="PRINTS" id="PR00340">
    <property type="entry name" value="PIIGLNB"/>
</dbReference>
<dbReference type="Pfam" id="PF00543">
    <property type="entry name" value="P-II"/>
    <property type="match status" value="1"/>
</dbReference>
<evidence type="ECO:0000256" key="4">
    <source>
        <dbReference type="ARBA" id="ARBA00023231"/>
    </source>
</evidence>
<evidence type="ECO:0000256" key="2">
    <source>
        <dbReference type="ARBA" id="ARBA00023015"/>
    </source>
</evidence>